<dbReference type="AlphaFoldDB" id="A0A3N4MV27"/>
<dbReference type="GO" id="GO:0003824">
    <property type="term" value="F:catalytic activity"/>
    <property type="evidence" value="ECO:0007669"/>
    <property type="project" value="UniProtKB-ARBA"/>
</dbReference>
<keyword evidence="3" id="KW-1185">Reference proteome</keyword>
<feature type="non-terminal residue" evidence="2">
    <location>
        <position position="131"/>
    </location>
</feature>
<dbReference type="EMBL" id="RPFL01000093">
    <property type="protein sequence ID" value="RPD83039.1"/>
    <property type="molecule type" value="Genomic_DNA"/>
</dbReference>
<proteinExistence type="predicted"/>
<name>A0A3N4MV27_9NEIS</name>
<reference evidence="2 3" key="1">
    <citation type="submission" date="2018-11" db="EMBL/GenBank/DDBJ databases">
        <title>Neisseria weixii sp. nov. isolated from the rectal contents of plateau pika (Ochotona cruzoniae).</title>
        <authorList>
            <person name="Zhang G."/>
        </authorList>
    </citation>
    <scope>NUCLEOTIDE SEQUENCE [LARGE SCALE GENOMIC DNA]</scope>
    <source>
        <strain evidence="2 3">10009</strain>
    </source>
</reference>
<feature type="region of interest" description="Disordered" evidence="1">
    <location>
        <begin position="64"/>
        <end position="88"/>
    </location>
</feature>
<organism evidence="2 3">
    <name type="scientific">Neisseria weixii</name>
    <dbReference type="NCBI Taxonomy" id="1853276"/>
    <lineage>
        <taxon>Bacteria</taxon>
        <taxon>Pseudomonadati</taxon>
        <taxon>Pseudomonadota</taxon>
        <taxon>Betaproteobacteria</taxon>
        <taxon>Neisseriales</taxon>
        <taxon>Neisseriaceae</taxon>
        <taxon>Neisseria</taxon>
    </lineage>
</organism>
<dbReference type="InterPro" id="IPR025157">
    <property type="entry name" value="Hemagglutinin_rpt"/>
</dbReference>
<dbReference type="RefSeq" id="WP_199721347.1">
    <property type="nucleotide sequence ID" value="NZ_RPFL01000093.1"/>
</dbReference>
<evidence type="ECO:0000313" key="2">
    <source>
        <dbReference type="EMBL" id="RPD83039.1"/>
    </source>
</evidence>
<gene>
    <name evidence="2" type="ORF">EGK74_13715</name>
</gene>
<sequence length="131" mass="13573">MGSDGSHTTLHSSGGTTLKGAQVYGRGVALSTRNLNIESIQDSAVYRSKQQNLSGSVTLGYGASAGGSYSKSNTNADHRSTSEQSGIFAGDGGFQVNVKNHTDLKGGIITSSEAAEQNGRNRFQTATLSRS</sequence>
<evidence type="ECO:0000313" key="3">
    <source>
        <dbReference type="Proteomes" id="UP000272412"/>
    </source>
</evidence>
<evidence type="ECO:0000256" key="1">
    <source>
        <dbReference type="SAM" id="MobiDB-lite"/>
    </source>
</evidence>
<dbReference type="Pfam" id="PF13332">
    <property type="entry name" value="Fil_haemagg_2"/>
    <property type="match status" value="1"/>
</dbReference>
<accession>A0A3N4MV27</accession>
<dbReference type="Proteomes" id="UP000272412">
    <property type="component" value="Unassembled WGS sequence"/>
</dbReference>
<protein>
    <submittedName>
        <fullName evidence="2">Hemagglutinin</fullName>
    </submittedName>
</protein>
<comment type="caution">
    <text evidence="2">The sequence shown here is derived from an EMBL/GenBank/DDBJ whole genome shotgun (WGS) entry which is preliminary data.</text>
</comment>
<feature type="region of interest" description="Disordered" evidence="1">
    <location>
        <begin position="109"/>
        <end position="131"/>
    </location>
</feature>